<dbReference type="OrthoDB" id="258373at2759"/>
<dbReference type="GO" id="GO:0031146">
    <property type="term" value="P:SCF-dependent proteasomal ubiquitin-dependent protein catabolic process"/>
    <property type="evidence" value="ECO:0007669"/>
    <property type="project" value="TreeGrafter"/>
</dbReference>
<feature type="domain" description="Disease resistance R13L4/SHOC-2-like LRR" evidence="2">
    <location>
        <begin position="139"/>
        <end position="388"/>
    </location>
</feature>
<dbReference type="Pfam" id="PF13516">
    <property type="entry name" value="LRR_6"/>
    <property type="match status" value="2"/>
</dbReference>
<dbReference type="InterPro" id="IPR055414">
    <property type="entry name" value="LRR_R13L4/SHOC2-like"/>
</dbReference>
<dbReference type="SUPFAM" id="SSF52047">
    <property type="entry name" value="RNI-like"/>
    <property type="match status" value="2"/>
</dbReference>
<keyword evidence="1" id="KW-0677">Repeat</keyword>
<dbReference type="PANTHER" id="PTHR13318">
    <property type="entry name" value="PARTNER OF PAIRED, ISOFORM B-RELATED"/>
    <property type="match status" value="1"/>
</dbReference>
<comment type="caution">
    <text evidence="3">The sequence shown here is derived from an EMBL/GenBank/DDBJ whole genome shotgun (WGS) entry which is preliminary data.</text>
</comment>
<dbReference type="InterPro" id="IPR032675">
    <property type="entry name" value="LRR_dom_sf"/>
</dbReference>
<protein>
    <recommendedName>
        <fullName evidence="2">Disease resistance R13L4/SHOC-2-like LRR domain-containing protein</fullName>
    </recommendedName>
</protein>
<dbReference type="GO" id="GO:0019005">
    <property type="term" value="C:SCF ubiquitin ligase complex"/>
    <property type="evidence" value="ECO:0007669"/>
    <property type="project" value="TreeGrafter"/>
</dbReference>
<keyword evidence="4" id="KW-1185">Reference proteome</keyword>
<dbReference type="InterPro" id="IPR006553">
    <property type="entry name" value="Leu-rich_rpt_Cys-con_subtyp"/>
</dbReference>
<dbReference type="InterPro" id="IPR001611">
    <property type="entry name" value="Leu-rich_rpt"/>
</dbReference>
<accession>A0A9C7PQL3</accession>
<evidence type="ECO:0000256" key="1">
    <source>
        <dbReference type="ARBA" id="ARBA00022737"/>
    </source>
</evidence>
<dbReference type="Proteomes" id="UP001061958">
    <property type="component" value="Unassembled WGS sequence"/>
</dbReference>
<evidence type="ECO:0000313" key="4">
    <source>
        <dbReference type="Proteomes" id="UP001061958"/>
    </source>
</evidence>
<dbReference type="SMART" id="SM00367">
    <property type="entry name" value="LRR_CC"/>
    <property type="match status" value="14"/>
</dbReference>
<evidence type="ECO:0000313" key="3">
    <source>
        <dbReference type="EMBL" id="GJQ08705.1"/>
    </source>
</evidence>
<sequence length="737" mass="82977">METVASLQTICLNVIVFQWENIPRESLERLPKDLTTVLVEKFASERKLSIRVLKWLEGTEFQQLNLSSQAGRVRDDWMNVISTFMLEKLVLSFCTQLTDEGLYKLTSSQEDLHKDSPLTYSLKQLDLSGCSQISNLGVEALSYFKNLESLVLDNCSSLGNISLSYIRTIPCLKNLSIACCDKISGSGLEQIFCSKHLEFLNLSGCSRITSDALSHICSLTNLKQLKLRNCSRIDNRALEHIGHLTNLETLELYECVKIDDEGLKYLQKCTQIRYLCLSGTCISADGIASLAEMYMPHLESLHLTRCSNLVGSQFSFLLRRLSKNMKRLQLRYLHCVDEEVLRAISESFPQLESLNLTDCRQVTDKAISFLDNLSSLSVLKLAGTSVSDEGILGITQVLSRISELDISSCGLFSDKATSHILNNVEHLKALYISNNPQLTKNSWSDSLQNSAKRLPLKTLVIEEGGVLGKKFLTSIAFLFPQLETLLLSKCFIDGDDFKAFTDFCNLRHLKLSHCEISKPFRCDFLIPLKNALQNLNLSSCKFVTDDLCKIIGEFVHLESLNLKNCSQVTNRALLSFYSLSHLSYLNIRGCPLSQEAVWSLERNLSSISVLKYDAAECTGFHQITHGLQQHYHCRGLSPSSDEMSRSFIEPASLLSDQAGAAWMRSPSGKEVSRSLDSCDGSLNNVTKYVGSSRRRRRKNRVEDLLSFSPCSGKQETHSKFFLYMDSVQLLEDFVKHY</sequence>
<reference evidence="3" key="1">
    <citation type="journal article" date="2022" name="Proc. Natl. Acad. Sci. U.S.A.">
        <title>Life cycle and functional genomics of the unicellular red alga Galdieria for elucidating algal and plant evolution and industrial use.</title>
        <authorList>
            <person name="Hirooka S."/>
            <person name="Itabashi T."/>
            <person name="Ichinose T.M."/>
            <person name="Onuma R."/>
            <person name="Fujiwara T."/>
            <person name="Yamashita S."/>
            <person name="Jong L.W."/>
            <person name="Tomita R."/>
            <person name="Iwane A.H."/>
            <person name="Miyagishima S.Y."/>
        </authorList>
    </citation>
    <scope>NUCLEOTIDE SEQUENCE</scope>
    <source>
        <strain evidence="3">NBRC 102759</strain>
    </source>
</reference>
<dbReference type="AlphaFoldDB" id="A0A9C7PQL3"/>
<name>A0A9C7PQL3_9RHOD</name>
<evidence type="ECO:0000259" key="2">
    <source>
        <dbReference type="Pfam" id="PF23598"/>
    </source>
</evidence>
<dbReference type="EMBL" id="BQMJ01000003">
    <property type="protein sequence ID" value="GJQ08705.1"/>
    <property type="molecule type" value="Genomic_DNA"/>
</dbReference>
<dbReference type="Gene3D" id="3.80.10.10">
    <property type="entry name" value="Ribonuclease Inhibitor"/>
    <property type="match status" value="6"/>
</dbReference>
<reference evidence="3" key="2">
    <citation type="submission" date="2022-01" db="EMBL/GenBank/DDBJ databases">
        <authorList>
            <person name="Hirooka S."/>
            <person name="Miyagishima S.Y."/>
        </authorList>
    </citation>
    <scope>NUCLEOTIDE SEQUENCE</scope>
    <source>
        <strain evidence="3">NBRC 102759</strain>
    </source>
</reference>
<dbReference type="Pfam" id="PF23598">
    <property type="entry name" value="LRR_14"/>
    <property type="match status" value="1"/>
</dbReference>
<organism evidence="3 4">
    <name type="scientific">Galdieria partita</name>
    <dbReference type="NCBI Taxonomy" id="83374"/>
    <lineage>
        <taxon>Eukaryota</taxon>
        <taxon>Rhodophyta</taxon>
        <taxon>Bangiophyceae</taxon>
        <taxon>Galdieriales</taxon>
        <taxon>Galdieriaceae</taxon>
        <taxon>Galdieria</taxon>
    </lineage>
</organism>
<proteinExistence type="predicted"/>
<gene>
    <name evidence="3" type="ORF">GpartN1_g496.t1</name>
</gene>